<feature type="binding site" evidence="8">
    <location>
        <position position="146"/>
    </location>
    <ligand>
        <name>Zn(2+)</name>
        <dbReference type="ChEBI" id="CHEBI:29105"/>
        <label>1</label>
    </ligand>
</feature>
<feature type="binding site" evidence="8">
    <location>
        <position position="122"/>
    </location>
    <ligand>
        <name>Zn(2+)</name>
        <dbReference type="ChEBI" id="CHEBI:29105"/>
        <label>2</label>
    </ligand>
</feature>
<keyword evidence="7 8" id="KW-0170">Cobalt</keyword>
<reference evidence="11" key="1">
    <citation type="submission" date="2015-10" db="EMBL/GenBank/DDBJ databases">
        <title>Niche specialization of a soil ammonia-oxidizing archaeon, Candidatus Nitrosocosmicus oleophilus.</title>
        <authorList>
            <person name="Jung M.-Y."/>
            <person name="Rhee S.-K."/>
        </authorList>
    </citation>
    <scope>NUCLEOTIDE SEQUENCE [LARGE SCALE GENOMIC DNA]</scope>
    <source>
        <strain evidence="11">MY3</strain>
    </source>
</reference>
<comment type="pathway">
    <text evidence="8">Amino-acid biosynthesis; L-arginine biosynthesis.</text>
</comment>
<feature type="active site" description="Proton acceptor" evidence="8">
    <location>
        <position position="121"/>
    </location>
</feature>
<comment type="catalytic activity">
    <reaction evidence="8">
        <text>[amino-group carrier protein]-C-terminal-gamma-(L-lysyl)-L-glutamate + H2O = [amino-group carrier protein]-C-terminal-L-glutamate + L-lysine</text>
        <dbReference type="Rhea" id="RHEA:48684"/>
        <dbReference type="Rhea" id="RHEA-COMP:9693"/>
        <dbReference type="Rhea" id="RHEA-COMP:9715"/>
        <dbReference type="ChEBI" id="CHEBI:15377"/>
        <dbReference type="ChEBI" id="CHEBI:32551"/>
        <dbReference type="ChEBI" id="CHEBI:78525"/>
        <dbReference type="ChEBI" id="CHEBI:78526"/>
        <dbReference type="EC" id="3.5.1.130"/>
    </reaction>
</comment>
<feature type="domain" description="Peptidase M20 dimerisation" evidence="9">
    <location>
        <begin position="171"/>
        <end position="262"/>
    </location>
</feature>
<dbReference type="KEGG" id="taa:NMY3_02229"/>
<dbReference type="GeneID" id="60422179"/>
<proteinExistence type="inferred from homology"/>
<comment type="subcellular location">
    <subcellularLocation>
        <location evidence="8">Cytoplasm</location>
    </subcellularLocation>
</comment>
<keyword evidence="1 8" id="KW-0963">Cytoplasm</keyword>
<dbReference type="AlphaFoldDB" id="A0A654M1Q4"/>
<dbReference type="GO" id="GO:0042450">
    <property type="term" value="P:L-arginine biosynthetic process via ornithine"/>
    <property type="evidence" value="ECO:0007669"/>
    <property type="project" value="UniProtKB-UniRule"/>
</dbReference>
<evidence type="ECO:0000259" key="9">
    <source>
        <dbReference type="Pfam" id="PF07687"/>
    </source>
</evidence>
<dbReference type="RefSeq" id="WP_196815688.1">
    <property type="nucleotide sequence ID" value="NZ_CP012850.1"/>
</dbReference>
<comment type="function">
    <text evidence="8">Catalyzes the release of L-lysine from [LysW]-gamma-L-lysine and the release of L-ornithine from [LysW]-L-ornithine.</text>
</comment>
<keyword evidence="2 8" id="KW-0028">Amino-acid biosynthesis</keyword>
<feature type="binding site" evidence="8">
    <location>
        <position position="91"/>
    </location>
    <ligand>
        <name>Zn(2+)</name>
        <dbReference type="ChEBI" id="CHEBI:29105"/>
        <label>1</label>
    </ligand>
</feature>
<dbReference type="GO" id="GO:0019878">
    <property type="term" value="P:lysine biosynthetic process via aminoadipic acid"/>
    <property type="evidence" value="ECO:0007669"/>
    <property type="project" value="UniProtKB-UniRule"/>
</dbReference>
<dbReference type="UniPathway" id="UPA00068"/>
<dbReference type="Gene3D" id="3.30.70.360">
    <property type="match status" value="1"/>
</dbReference>
<evidence type="ECO:0000256" key="8">
    <source>
        <dbReference type="HAMAP-Rule" id="MF_01120"/>
    </source>
</evidence>
<dbReference type="InterPro" id="IPR002933">
    <property type="entry name" value="Peptidase_M20"/>
</dbReference>
<name>A0A654M1Q4_9ARCH</name>
<dbReference type="PANTHER" id="PTHR43808">
    <property type="entry name" value="ACETYLORNITHINE DEACETYLASE"/>
    <property type="match status" value="1"/>
</dbReference>
<organism evidence="10 11">
    <name type="scientific">Candidatus Nitrosocosmicus oleophilus</name>
    <dbReference type="NCBI Taxonomy" id="1353260"/>
    <lineage>
        <taxon>Archaea</taxon>
        <taxon>Nitrososphaerota</taxon>
        <taxon>Nitrososphaeria</taxon>
        <taxon>Nitrososphaerales</taxon>
        <taxon>Nitrososphaeraceae</taxon>
        <taxon>Candidatus Nitrosocosmicus</taxon>
    </lineage>
</organism>
<dbReference type="PROSITE" id="PS00758">
    <property type="entry name" value="ARGE_DAPE_CPG2_1"/>
    <property type="match status" value="1"/>
</dbReference>
<dbReference type="OrthoDB" id="133929at2157"/>
<feature type="binding site" evidence="8">
    <location>
        <position position="340"/>
    </location>
    <ligand>
        <name>Zn(2+)</name>
        <dbReference type="ChEBI" id="CHEBI:29105"/>
        <label>2</label>
    </ligand>
</feature>
<evidence type="ECO:0000313" key="11">
    <source>
        <dbReference type="Proteomes" id="UP000058925"/>
    </source>
</evidence>
<dbReference type="GO" id="GO:0050897">
    <property type="term" value="F:cobalt ion binding"/>
    <property type="evidence" value="ECO:0007669"/>
    <property type="project" value="UniProtKB-UniRule"/>
</dbReference>
<comment type="catalytic activity">
    <reaction evidence="8">
        <text>[amino-group carrier protein]-C-terminal-gamma-(L-ornithyl)-L-glutamate + H2O = [amino-group carrier protein]-C-terminal-L-glutamate + L-ornithine</text>
        <dbReference type="Rhea" id="RHEA:52676"/>
        <dbReference type="Rhea" id="RHEA-COMP:9693"/>
        <dbReference type="Rhea" id="RHEA-COMP:13328"/>
        <dbReference type="ChEBI" id="CHEBI:15377"/>
        <dbReference type="ChEBI" id="CHEBI:46911"/>
        <dbReference type="ChEBI" id="CHEBI:78525"/>
        <dbReference type="ChEBI" id="CHEBI:136763"/>
        <dbReference type="EC" id="3.5.1.132"/>
    </reaction>
</comment>
<keyword evidence="8" id="KW-0055">Arginine biosynthesis</keyword>
<dbReference type="Proteomes" id="UP000058925">
    <property type="component" value="Chromosome"/>
</dbReference>
<keyword evidence="5 8" id="KW-0862">Zinc</keyword>
<evidence type="ECO:0000256" key="3">
    <source>
        <dbReference type="ARBA" id="ARBA00022723"/>
    </source>
</evidence>
<dbReference type="GO" id="GO:0005737">
    <property type="term" value="C:cytoplasm"/>
    <property type="evidence" value="ECO:0007669"/>
    <property type="project" value="UniProtKB-SubCell"/>
</dbReference>
<comment type="similarity">
    <text evidence="8">Belongs to the peptidase M20A family. LysK subfamily.</text>
</comment>
<feature type="active site" evidence="8">
    <location>
        <position position="69"/>
    </location>
</feature>
<dbReference type="NCBIfam" id="TIGR01902">
    <property type="entry name" value="dapE-lys-deAc"/>
    <property type="match status" value="1"/>
</dbReference>
<dbReference type="EC" id="3.5.1.132" evidence="8"/>
<dbReference type="PANTHER" id="PTHR43808:SF28">
    <property type="entry name" value="[LYSW]-LYSINE_[LYSW]-ORNITHINE HYDROLASE"/>
    <property type="match status" value="1"/>
</dbReference>
<dbReference type="GO" id="GO:0008270">
    <property type="term" value="F:zinc ion binding"/>
    <property type="evidence" value="ECO:0007669"/>
    <property type="project" value="UniProtKB-UniRule"/>
</dbReference>
<feature type="binding site" evidence="8">
    <location>
        <position position="91"/>
    </location>
    <ligand>
        <name>Zn(2+)</name>
        <dbReference type="ChEBI" id="CHEBI:29105"/>
        <label>2</label>
    </ligand>
</feature>
<evidence type="ECO:0000256" key="1">
    <source>
        <dbReference type="ARBA" id="ARBA00022490"/>
    </source>
</evidence>
<comment type="cofactor">
    <cofactor evidence="8">
        <name>Zn(2+)</name>
        <dbReference type="ChEBI" id="CHEBI:29105"/>
    </cofactor>
    <cofactor evidence="8">
        <name>Co(2+)</name>
        <dbReference type="ChEBI" id="CHEBI:48828"/>
    </cofactor>
    <text evidence="8">Binds 2 Zn(2+) or Co(2+) ions per subunit.</text>
</comment>
<keyword evidence="3 8" id="KW-0479">Metal-binding</keyword>
<keyword evidence="6 8" id="KW-0457">Lysine biosynthesis</keyword>
<dbReference type="HAMAP" id="MF_01120">
    <property type="entry name" value="LysK"/>
    <property type="match status" value="1"/>
</dbReference>
<feature type="binding site" evidence="8">
    <location>
        <position position="67"/>
    </location>
    <ligand>
        <name>Zn(2+)</name>
        <dbReference type="ChEBI" id="CHEBI:29105"/>
        <label>1</label>
    </ligand>
</feature>
<dbReference type="PROSITE" id="PS00759">
    <property type="entry name" value="ARGE_DAPE_CPG2_2"/>
    <property type="match status" value="1"/>
</dbReference>
<gene>
    <name evidence="10" type="primary">dapE_2</name>
    <name evidence="8" type="synonym">lysK</name>
    <name evidence="10" type="ORF">NMY3_02229</name>
</gene>
<dbReference type="EMBL" id="CP012850">
    <property type="protein sequence ID" value="ALI36429.1"/>
    <property type="molecule type" value="Genomic_DNA"/>
</dbReference>
<dbReference type="InterPro" id="IPR050072">
    <property type="entry name" value="Peptidase_M20A"/>
</dbReference>
<comment type="pathway">
    <text evidence="8">Amino-acid biosynthesis; L-lysine biosynthesis via AAA pathway; L-lysine from L-alpha-aminoadipate (Thermus route): step 5/5.</text>
</comment>
<dbReference type="InterPro" id="IPR001261">
    <property type="entry name" value="ArgE/DapE_CS"/>
</dbReference>
<evidence type="ECO:0000313" key="10">
    <source>
        <dbReference type="EMBL" id="ALI36429.1"/>
    </source>
</evidence>
<dbReference type="SUPFAM" id="SSF55031">
    <property type="entry name" value="Bacterial exopeptidase dimerisation domain"/>
    <property type="match status" value="1"/>
</dbReference>
<dbReference type="InterPro" id="IPR036264">
    <property type="entry name" value="Bact_exopeptidase_dim_dom"/>
</dbReference>
<evidence type="ECO:0000256" key="6">
    <source>
        <dbReference type="ARBA" id="ARBA00023154"/>
    </source>
</evidence>
<dbReference type="InterPro" id="IPR011650">
    <property type="entry name" value="Peptidase_M20_dimer"/>
</dbReference>
<dbReference type="Gene3D" id="3.40.630.10">
    <property type="entry name" value="Zn peptidases"/>
    <property type="match status" value="1"/>
</dbReference>
<dbReference type="GO" id="GO:0016811">
    <property type="term" value="F:hydrolase activity, acting on carbon-nitrogen (but not peptide) bonds, in linear amides"/>
    <property type="evidence" value="ECO:0007669"/>
    <property type="project" value="UniProtKB-UniRule"/>
</dbReference>
<evidence type="ECO:0000256" key="4">
    <source>
        <dbReference type="ARBA" id="ARBA00022801"/>
    </source>
</evidence>
<dbReference type="Pfam" id="PF07687">
    <property type="entry name" value="M20_dimer"/>
    <property type="match status" value="1"/>
</dbReference>
<keyword evidence="4 8" id="KW-0378">Hydrolase</keyword>
<protein>
    <recommendedName>
        <fullName evidence="8">Putative [LysW]-lysine/[LysW]-ornithine hydrolase</fullName>
        <ecNumber evidence="8">3.5.1.130</ecNumber>
        <ecNumber evidence="8">3.5.1.132</ecNumber>
    </recommendedName>
</protein>
<dbReference type="EC" id="3.5.1.130" evidence="8"/>
<sequence>MVSPNFAIELLKNTLEIYTPSRSESQLANFLKDICMDLGFETANIDSVGNMVAVRGNGEPIILLCGHMDTVPGIVPVRLEGDYLYGRGASDAKAPLVSMLLAAADIPKQAGTIIFAAVVDEEGNATGIKNLVKDTTLNPDYAIFGEPSGIENITISYKGRLEIRLMCDVDNSAHASAPWLSLNAIDELYNVWNELKSVFLKPEIANAKNKADQISYSVTEINGGTSHNVTPQKCRITIDIRIPPNLSCDKVLELIDVRINEIKDFIHGVKIKYRVEDKTEPFQAKVSSPLVRALVLSILDQRKKRPLLLKKTGTGDMNILGNILNIPVVTYGPGDPHSSHTVDEKLFVPDYLTGIEIYKGALLHMARLHKNLQEKSNTVNS</sequence>
<dbReference type="SUPFAM" id="SSF53187">
    <property type="entry name" value="Zn-dependent exopeptidases"/>
    <property type="match status" value="1"/>
</dbReference>
<evidence type="ECO:0000256" key="7">
    <source>
        <dbReference type="ARBA" id="ARBA00023285"/>
    </source>
</evidence>
<dbReference type="InterPro" id="IPR010175">
    <property type="entry name" value="LysK"/>
</dbReference>
<dbReference type="UniPathway" id="UPA00033">
    <property type="reaction ID" value="UER00039"/>
</dbReference>
<accession>A0A654M1Q4</accession>
<evidence type="ECO:0000256" key="5">
    <source>
        <dbReference type="ARBA" id="ARBA00022833"/>
    </source>
</evidence>
<dbReference type="Pfam" id="PF01546">
    <property type="entry name" value="Peptidase_M20"/>
    <property type="match status" value="1"/>
</dbReference>
<evidence type="ECO:0000256" key="2">
    <source>
        <dbReference type="ARBA" id="ARBA00022605"/>
    </source>
</evidence>
<keyword evidence="11" id="KW-1185">Reference proteome</keyword>